<dbReference type="EnsemblBacteria" id="CAC12118">
    <property type="protein sequence ID" value="CAC12118"/>
    <property type="gene ID" value="CAC12118"/>
</dbReference>
<accession>Q9HJH9</accession>
<dbReference type="Gene3D" id="3.60.21.10">
    <property type="match status" value="1"/>
</dbReference>
<dbReference type="InParanoid" id="Q9HJH9"/>
<keyword evidence="3" id="KW-1185">Reference proteome</keyword>
<dbReference type="GO" id="GO:0016791">
    <property type="term" value="F:phosphatase activity"/>
    <property type="evidence" value="ECO:0007669"/>
    <property type="project" value="TreeGrafter"/>
</dbReference>
<dbReference type="AlphaFoldDB" id="Q9HJH9"/>
<evidence type="ECO:0000313" key="2">
    <source>
        <dbReference type="EMBL" id="CAC12118.1"/>
    </source>
</evidence>
<dbReference type="InterPro" id="IPR050126">
    <property type="entry name" value="Ap4A_hydrolase"/>
</dbReference>
<dbReference type="PIRSF" id="PIRSF000883">
    <property type="entry name" value="Pesterase_MJ0912"/>
    <property type="match status" value="1"/>
</dbReference>
<dbReference type="Pfam" id="PF12850">
    <property type="entry name" value="Metallophos_2"/>
    <property type="match status" value="1"/>
</dbReference>
<dbReference type="eggNOG" id="arCOG01143">
    <property type="taxonomic scope" value="Archaea"/>
</dbReference>
<dbReference type="InterPro" id="IPR029052">
    <property type="entry name" value="Metallo-depent_PP-like"/>
</dbReference>
<dbReference type="PaxDb" id="273075-Ta0989"/>
<gene>
    <name evidence="2" type="ordered locus">Ta0989</name>
</gene>
<feature type="domain" description="Calcineurin-like phosphoesterase" evidence="1">
    <location>
        <begin position="2"/>
        <end position="192"/>
    </location>
</feature>
<dbReference type="SUPFAM" id="SSF56300">
    <property type="entry name" value="Metallo-dependent phosphatases"/>
    <property type="match status" value="1"/>
</dbReference>
<evidence type="ECO:0000259" key="1">
    <source>
        <dbReference type="Pfam" id="PF12850"/>
    </source>
</evidence>
<organism evidence="2 3">
    <name type="scientific">Thermoplasma acidophilum (strain ATCC 25905 / DSM 1728 / JCM 9062 / NBRC 15155 / AMRC-C165)</name>
    <dbReference type="NCBI Taxonomy" id="273075"/>
    <lineage>
        <taxon>Archaea</taxon>
        <taxon>Methanobacteriati</taxon>
        <taxon>Thermoplasmatota</taxon>
        <taxon>Thermoplasmata</taxon>
        <taxon>Thermoplasmatales</taxon>
        <taxon>Thermoplasmataceae</taxon>
        <taxon>Thermoplasma</taxon>
    </lineage>
</organism>
<dbReference type="STRING" id="273075.gene:9572208"/>
<dbReference type="InterPro" id="IPR024654">
    <property type="entry name" value="Calcineurin-like_PHP_lpxH"/>
</dbReference>
<dbReference type="PANTHER" id="PTHR42850">
    <property type="entry name" value="METALLOPHOSPHOESTERASE"/>
    <property type="match status" value="1"/>
</dbReference>
<name>Q9HJH9_THEAC</name>
<dbReference type="Proteomes" id="UP000001024">
    <property type="component" value="Chromosome"/>
</dbReference>
<dbReference type="GO" id="GO:0005737">
    <property type="term" value="C:cytoplasm"/>
    <property type="evidence" value="ECO:0007669"/>
    <property type="project" value="TreeGrafter"/>
</dbReference>
<dbReference type="PANTHER" id="PTHR42850:SF2">
    <property type="entry name" value="BLL5683 PROTEIN"/>
    <property type="match status" value="1"/>
</dbReference>
<protein>
    <recommendedName>
        <fullName evidence="1">Calcineurin-like phosphoesterase domain-containing protein</fullName>
    </recommendedName>
</protein>
<sequence length="231" mass="26409">MLIISDAHANIHPLKYVIQREKFDKIVFCGDAVDYGPNPGETLDLLKENADVMVSGNHDYAAAYSVDCRCGEENHELSVFTRENITLKKLGKNDISFLRSLPNRMDMEIDGMKFQVMHGSPRDELYGYMYPWSVQDHLRSMLGSPLDPANYVVGHTHYQFLIRYAGNLVINPGSIGQPRDNPMPSYAVYDSSRNSVEFPRFDYDRSKLKEDIRSIISDQEILSGLYRLFSL</sequence>
<dbReference type="HOGENOM" id="CLU_074761_1_1_2"/>
<dbReference type="KEGG" id="tac:Ta0989"/>
<dbReference type="EMBL" id="AL445066">
    <property type="protein sequence ID" value="CAC12118.1"/>
    <property type="molecule type" value="Genomic_DNA"/>
</dbReference>
<proteinExistence type="predicted"/>
<dbReference type="InterPro" id="IPR011152">
    <property type="entry name" value="Pesterase_MJ0912"/>
</dbReference>
<reference evidence="2 3" key="1">
    <citation type="journal article" date="2000" name="Nature">
        <title>The genome sequence of the thermoacidophilic scavenger Thermoplasma acidophilum.</title>
        <authorList>
            <person name="Ruepp A."/>
            <person name="Graml W."/>
            <person name="Santos-Martinez M.L."/>
            <person name="Koretke K.K."/>
            <person name="Volker C."/>
            <person name="Mewes H.W."/>
            <person name="Frishman D."/>
            <person name="Stocker S."/>
            <person name="Lupas A.N."/>
            <person name="Baumeister W."/>
        </authorList>
    </citation>
    <scope>NUCLEOTIDE SEQUENCE [LARGE SCALE GENOMIC DNA]</scope>
    <source>
        <strain evidence="3">ATCC 25905 / DSM 1728 / JCM 9062 / NBRC 15155 / AMRC-C165</strain>
    </source>
</reference>
<evidence type="ECO:0000313" key="3">
    <source>
        <dbReference type="Proteomes" id="UP000001024"/>
    </source>
</evidence>